<accession>A0A936ZQW5</accession>
<evidence type="ECO:0000313" key="2">
    <source>
        <dbReference type="EMBL" id="MBL0419039.1"/>
    </source>
</evidence>
<name>A0A936ZQW5_9BURK</name>
<keyword evidence="3" id="KW-1185">Reference proteome</keyword>
<dbReference type="PANTHER" id="PTHR42928:SF5">
    <property type="entry name" value="BLR1237 PROTEIN"/>
    <property type="match status" value="1"/>
</dbReference>
<dbReference type="Proteomes" id="UP000613011">
    <property type="component" value="Unassembled WGS sequence"/>
</dbReference>
<dbReference type="EMBL" id="JAEQNA010000001">
    <property type="protein sequence ID" value="MBL0419039.1"/>
    <property type="molecule type" value="Genomic_DNA"/>
</dbReference>
<dbReference type="SUPFAM" id="SSF53850">
    <property type="entry name" value="Periplasmic binding protein-like II"/>
    <property type="match status" value="1"/>
</dbReference>
<dbReference type="CDD" id="cd07012">
    <property type="entry name" value="PBP2_Bug_TTT"/>
    <property type="match status" value="1"/>
</dbReference>
<dbReference type="InterPro" id="IPR005064">
    <property type="entry name" value="BUG"/>
</dbReference>
<evidence type="ECO:0000313" key="3">
    <source>
        <dbReference type="Proteomes" id="UP000613011"/>
    </source>
</evidence>
<proteinExistence type="inferred from homology"/>
<dbReference type="InterPro" id="IPR006311">
    <property type="entry name" value="TAT_signal"/>
</dbReference>
<dbReference type="AlphaFoldDB" id="A0A936ZQW5"/>
<dbReference type="PROSITE" id="PS51318">
    <property type="entry name" value="TAT"/>
    <property type="match status" value="1"/>
</dbReference>
<dbReference type="PANTHER" id="PTHR42928">
    <property type="entry name" value="TRICARBOXYLATE-BINDING PROTEIN"/>
    <property type="match status" value="1"/>
</dbReference>
<dbReference type="RefSeq" id="WP_201682096.1">
    <property type="nucleotide sequence ID" value="NZ_JAEQNA010000001.1"/>
</dbReference>
<organism evidence="2 3">
    <name type="scientific">Ramlibacter aurantiacus</name>
    <dbReference type="NCBI Taxonomy" id="2801330"/>
    <lineage>
        <taxon>Bacteria</taxon>
        <taxon>Pseudomonadati</taxon>
        <taxon>Pseudomonadota</taxon>
        <taxon>Betaproteobacteria</taxon>
        <taxon>Burkholderiales</taxon>
        <taxon>Comamonadaceae</taxon>
        <taxon>Ramlibacter</taxon>
    </lineage>
</organism>
<gene>
    <name evidence="2" type="ORF">JI739_01645</name>
</gene>
<comment type="caution">
    <text evidence="2">The sequence shown here is derived from an EMBL/GenBank/DDBJ whole genome shotgun (WGS) entry which is preliminary data.</text>
</comment>
<dbReference type="Gene3D" id="3.40.190.10">
    <property type="entry name" value="Periplasmic binding protein-like II"/>
    <property type="match status" value="1"/>
</dbReference>
<dbReference type="Gene3D" id="3.40.190.150">
    <property type="entry name" value="Bordetella uptake gene, domain 1"/>
    <property type="match status" value="1"/>
</dbReference>
<reference evidence="2" key="1">
    <citation type="submission" date="2021-01" db="EMBL/GenBank/DDBJ databases">
        <title>Ramlibacter sp. strain AW1 16S ribosomal RNA gene Genome sequencing and assembly.</title>
        <authorList>
            <person name="Kang M."/>
        </authorList>
    </citation>
    <scope>NUCLEOTIDE SEQUENCE</scope>
    <source>
        <strain evidence="2">AW1</strain>
    </source>
</reference>
<dbReference type="InterPro" id="IPR042100">
    <property type="entry name" value="Bug_dom1"/>
</dbReference>
<dbReference type="Pfam" id="PF03401">
    <property type="entry name" value="TctC"/>
    <property type="match status" value="1"/>
</dbReference>
<sequence length="334" mass="35554">MHDAHLSPSPAHDSSRRRLLLAGIAGTATLATGGALAQSAFPTQPVKIVVPFGPGGFADITARQVAQLMGDKLGHQVLIENRPGAGGVVAAQAVLSAPRDGHTLILFSNGTTIATTLLKLPYDPERDFAPVSTMAYFDLLLLASAKGPFGDLRSLLAEGRKRQLTFGAINPGSTQNLSAELFKRVAKVDATVVPFKTSGDVMTALQRGDVDLGFETYTALRGSIDAGLLKPLACTGSSRTEWLPNVPTVKEAGVEGYDVTGWNAFYVAAGSPEVAVKVYNDTLRQVLATPELRRRFLEMGADPKASTPTEMAAIFERDKRKWAQVIQQANIKVS</sequence>
<comment type="similarity">
    <text evidence="1">Belongs to the UPF0065 (bug) family.</text>
</comment>
<protein>
    <submittedName>
        <fullName evidence="2">Tripartite tricarboxylate transporter substrate binding protein</fullName>
    </submittedName>
</protein>
<evidence type="ECO:0000256" key="1">
    <source>
        <dbReference type="ARBA" id="ARBA00006987"/>
    </source>
</evidence>
<dbReference type="PIRSF" id="PIRSF017082">
    <property type="entry name" value="YflP"/>
    <property type="match status" value="1"/>
</dbReference>